<dbReference type="OrthoDB" id="727829at2"/>
<dbReference type="PROSITE" id="PS51257">
    <property type="entry name" value="PROKAR_LIPOPROTEIN"/>
    <property type="match status" value="1"/>
</dbReference>
<keyword evidence="4" id="KW-1185">Reference proteome</keyword>
<feature type="signal peptide" evidence="1">
    <location>
        <begin position="1"/>
        <end position="27"/>
    </location>
</feature>
<evidence type="ECO:0000313" key="3">
    <source>
        <dbReference type="EMBL" id="TPN86177.1"/>
    </source>
</evidence>
<dbReference type="AlphaFoldDB" id="A0A504J5V9"/>
<proteinExistence type="predicted"/>
<dbReference type="RefSeq" id="WP_140593575.1">
    <property type="nucleotide sequence ID" value="NZ_VFWZ01000003.1"/>
</dbReference>
<dbReference type="Gene3D" id="2.60.40.2340">
    <property type="match status" value="2"/>
</dbReference>
<evidence type="ECO:0000259" key="2">
    <source>
        <dbReference type="Pfam" id="PF16410"/>
    </source>
</evidence>
<feature type="chain" id="PRO_5021448082" evidence="1">
    <location>
        <begin position="28"/>
        <end position="528"/>
    </location>
</feature>
<organism evidence="3 4">
    <name type="scientific">Aquimarina algicola</name>
    <dbReference type="NCBI Taxonomy" id="2589995"/>
    <lineage>
        <taxon>Bacteria</taxon>
        <taxon>Pseudomonadati</taxon>
        <taxon>Bacteroidota</taxon>
        <taxon>Flavobacteriia</taxon>
        <taxon>Flavobacteriales</taxon>
        <taxon>Flavobacteriaceae</taxon>
        <taxon>Aquimarina</taxon>
    </lineage>
</organism>
<name>A0A504J5V9_9FLAO</name>
<feature type="domain" description="DUF5018" evidence="2">
    <location>
        <begin position="46"/>
        <end position="127"/>
    </location>
</feature>
<evidence type="ECO:0000313" key="4">
    <source>
        <dbReference type="Proteomes" id="UP000315540"/>
    </source>
</evidence>
<reference evidence="3 4" key="1">
    <citation type="submission" date="2019-06" db="EMBL/GenBank/DDBJ databases">
        <authorList>
            <person name="Meng X."/>
        </authorList>
    </citation>
    <scope>NUCLEOTIDE SEQUENCE [LARGE SCALE GENOMIC DNA]</scope>
    <source>
        <strain evidence="3 4">M625</strain>
    </source>
</reference>
<keyword evidence="1" id="KW-0732">Signal</keyword>
<gene>
    <name evidence="3" type="ORF">FHK87_12975</name>
</gene>
<protein>
    <submittedName>
        <fullName evidence="3">DUF5018 domain-containing protein</fullName>
    </submittedName>
</protein>
<evidence type="ECO:0000256" key="1">
    <source>
        <dbReference type="SAM" id="SignalP"/>
    </source>
</evidence>
<dbReference type="InterPro" id="IPR032186">
    <property type="entry name" value="DUF5018"/>
</dbReference>
<sequence length="528" mass="58889">MITNKAKLFFVLSVTFMINFIIISCNGDDDFIDTDQIEGAETESSQTESNQKVIKSFDIADVTGTIDESTKTITLIINENDLTSLTPNIQVSPNATISPASGVVQDFTKPVTYIVTAENGSTVNYQITVKKTKTNDASITGFTISGIDGTIDELTETITLSIDVVNLASLVPNIKISTNATISPASGVMQDFTSPVTYKVTAENGLVKEYVVTVTSNSEPAESKLVNYNYQIAHCVGAKESTAWIGESIVIMIEGETSSDRNAQIMNRAIDLLQQVDDKYQEFTGLRNLRKASEHEGKTVIEIVKDNCGSGGLASHGVLGMSTGVSFFDNLYNNIAMGSNAIPQVFLYEINRNYWLPKFNKKIDWAMNEEPANYGWWTVGMNNAQAVILTASINTELDYFGQNRDGFRNRMVQNFTTYLNSSSYDFDYGWKQSLMPWNSTESINDLMSGLLIYSYENFGGDLWMKNFYKYIKDSSIPNRSGVFAYQECRDNVYKIWSLSAERDLIDFFENDMKWEISDAAKNDIKNSL</sequence>
<comment type="caution">
    <text evidence="3">The sequence shown here is derived from an EMBL/GenBank/DDBJ whole genome shotgun (WGS) entry which is preliminary data.</text>
</comment>
<accession>A0A504J5V9</accession>
<dbReference type="EMBL" id="VFWZ01000003">
    <property type="protein sequence ID" value="TPN86177.1"/>
    <property type="molecule type" value="Genomic_DNA"/>
</dbReference>
<dbReference type="Proteomes" id="UP000315540">
    <property type="component" value="Unassembled WGS sequence"/>
</dbReference>
<dbReference type="Pfam" id="PF16410">
    <property type="entry name" value="DUF5018"/>
    <property type="match status" value="1"/>
</dbReference>